<sequence>MRWTDERLAWVDATHFLAMRAVYIGHFGGSAGKLYPFVFISHVPLFYFVAGFFASPRDEAFTGMIVRLARRLLVPYVFLALLYAATLTLFYDWPWPRLEDSLQAFAQGIRNHIPAGSLWFLP</sequence>
<protein>
    <submittedName>
        <fullName evidence="3">Acyltransferase family protein</fullName>
    </submittedName>
</protein>
<dbReference type="Pfam" id="PF01757">
    <property type="entry name" value="Acyl_transf_3"/>
    <property type="match status" value="1"/>
</dbReference>
<evidence type="ECO:0000259" key="2">
    <source>
        <dbReference type="Pfam" id="PF01757"/>
    </source>
</evidence>
<keyword evidence="1" id="KW-0812">Transmembrane</keyword>
<evidence type="ECO:0000313" key="3">
    <source>
        <dbReference type="EMBL" id="NML47792.1"/>
    </source>
</evidence>
<feature type="transmembrane region" description="Helical" evidence="1">
    <location>
        <begin position="34"/>
        <end position="53"/>
    </location>
</feature>
<keyword evidence="1" id="KW-1133">Transmembrane helix</keyword>
<evidence type="ECO:0000256" key="1">
    <source>
        <dbReference type="SAM" id="Phobius"/>
    </source>
</evidence>
<keyword evidence="3" id="KW-0808">Transferase</keyword>
<keyword evidence="1" id="KW-0472">Membrane</keyword>
<reference evidence="3 4" key="1">
    <citation type="submission" date="2020-04" db="EMBL/GenBank/DDBJ databases">
        <title>Ramlibacter sp. G-1-2-2 isolated from soil.</title>
        <authorList>
            <person name="Dahal R.H."/>
        </authorList>
    </citation>
    <scope>NUCLEOTIDE SEQUENCE [LARGE SCALE GENOMIC DNA]</scope>
    <source>
        <strain evidence="3 4">G-1-2-2</strain>
    </source>
</reference>
<gene>
    <name evidence="3" type="ORF">HHL11_28850</name>
</gene>
<dbReference type="EMBL" id="JABBFX010000003">
    <property type="protein sequence ID" value="NML47792.1"/>
    <property type="molecule type" value="Genomic_DNA"/>
</dbReference>
<dbReference type="InterPro" id="IPR052734">
    <property type="entry name" value="Nod_factor_acetyltransferase"/>
</dbReference>
<feature type="domain" description="Acyltransferase 3" evidence="2">
    <location>
        <begin position="9"/>
        <end position="122"/>
    </location>
</feature>
<accession>A0A848HCE7</accession>
<name>A0A848HCE7_9BURK</name>
<evidence type="ECO:0000313" key="4">
    <source>
        <dbReference type="Proteomes" id="UP000541185"/>
    </source>
</evidence>
<keyword evidence="4" id="KW-1185">Reference proteome</keyword>
<dbReference type="PANTHER" id="PTHR37312:SF1">
    <property type="entry name" value="MEMBRANE-BOUND ACYLTRANSFERASE YKRP-RELATED"/>
    <property type="match status" value="1"/>
</dbReference>
<feature type="transmembrane region" description="Helical" evidence="1">
    <location>
        <begin position="73"/>
        <end position="91"/>
    </location>
</feature>
<comment type="caution">
    <text evidence="3">The sequence shown here is derived from an EMBL/GenBank/DDBJ whole genome shotgun (WGS) entry which is preliminary data.</text>
</comment>
<dbReference type="AlphaFoldDB" id="A0A848HCE7"/>
<keyword evidence="3" id="KW-0012">Acyltransferase</keyword>
<dbReference type="Proteomes" id="UP000541185">
    <property type="component" value="Unassembled WGS sequence"/>
</dbReference>
<organism evidence="3 4">
    <name type="scientific">Ramlibacter agri</name>
    <dbReference type="NCBI Taxonomy" id="2728837"/>
    <lineage>
        <taxon>Bacteria</taxon>
        <taxon>Pseudomonadati</taxon>
        <taxon>Pseudomonadota</taxon>
        <taxon>Betaproteobacteria</taxon>
        <taxon>Burkholderiales</taxon>
        <taxon>Comamonadaceae</taxon>
        <taxon>Ramlibacter</taxon>
    </lineage>
</organism>
<dbReference type="PANTHER" id="PTHR37312">
    <property type="entry name" value="MEMBRANE-BOUND ACYLTRANSFERASE YKRP-RELATED"/>
    <property type="match status" value="1"/>
</dbReference>
<dbReference type="RefSeq" id="WP_169422051.1">
    <property type="nucleotide sequence ID" value="NZ_JABBFX010000003.1"/>
</dbReference>
<dbReference type="InterPro" id="IPR002656">
    <property type="entry name" value="Acyl_transf_3_dom"/>
</dbReference>
<proteinExistence type="predicted"/>
<dbReference type="GO" id="GO:0016747">
    <property type="term" value="F:acyltransferase activity, transferring groups other than amino-acyl groups"/>
    <property type="evidence" value="ECO:0007669"/>
    <property type="project" value="InterPro"/>
</dbReference>